<evidence type="ECO:0000256" key="3">
    <source>
        <dbReference type="ARBA" id="ARBA00011245"/>
    </source>
</evidence>
<gene>
    <name evidence="12" type="primary">cysS</name>
    <name evidence="14" type="ORF">IAB80_02585</name>
</gene>
<evidence type="ECO:0000256" key="5">
    <source>
        <dbReference type="ARBA" id="ARBA00022598"/>
    </source>
</evidence>
<evidence type="ECO:0000256" key="1">
    <source>
        <dbReference type="ARBA" id="ARBA00004496"/>
    </source>
</evidence>
<feature type="domain" description="Cysteinyl-tRNA synthetase class Ia DALR" evidence="13">
    <location>
        <begin position="402"/>
        <end position="466"/>
    </location>
</feature>
<reference evidence="14" key="2">
    <citation type="journal article" date="2021" name="PeerJ">
        <title>Extensive microbial diversity within the chicken gut microbiome revealed by metagenomics and culture.</title>
        <authorList>
            <person name="Gilroy R."/>
            <person name="Ravi A."/>
            <person name="Getino M."/>
            <person name="Pursley I."/>
            <person name="Horton D.L."/>
            <person name="Alikhan N.F."/>
            <person name="Baker D."/>
            <person name="Gharbi K."/>
            <person name="Hall N."/>
            <person name="Watson M."/>
            <person name="Adriaenssens E.M."/>
            <person name="Foster-Nyarko E."/>
            <person name="Jarju S."/>
            <person name="Secka A."/>
            <person name="Antonio M."/>
            <person name="Oren A."/>
            <person name="Chaudhuri R.R."/>
            <person name="La Ragione R."/>
            <person name="Hildebrand F."/>
            <person name="Pallen M.J."/>
        </authorList>
    </citation>
    <scope>NUCLEOTIDE SEQUENCE</scope>
    <source>
        <strain evidence="14">2478</strain>
    </source>
</reference>
<dbReference type="InterPro" id="IPR015273">
    <property type="entry name" value="Cys-tRNA-synt_Ia_DALR"/>
</dbReference>
<evidence type="ECO:0000256" key="12">
    <source>
        <dbReference type="HAMAP-Rule" id="MF_00041"/>
    </source>
</evidence>
<dbReference type="PANTHER" id="PTHR10890">
    <property type="entry name" value="CYSTEINYL-TRNA SYNTHETASE"/>
    <property type="match status" value="1"/>
</dbReference>
<feature type="short sequence motif" description="'HIGH' region" evidence="12">
    <location>
        <begin position="33"/>
        <end position="43"/>
    </location>
</feature>
<sequence>MMRDLYITNTLSRKKELFVPLQEGHVGLYVCGPTVYGDAHLGHARPGITYDVFVRLLRHLGYKVRYVRNITDVGHLEHDADEGEDKIAKKARLEQLEPMEVVQTYTLRYHEAMRMLNVAPPSIEPRASGHIIEQIELVQKILDSGYAYISNGSVYFDVQKYDRDHRYGILSGRTLDETKEGTRELDGQGDKHAPFDFALWKKASPEHIMKWPSPWSEGFPGWHLECSAMSEKYLGKEFDIHGGGMDLMFPHHECELAQNTASRGDGGVRYWMHNNMITINGKKMGKSLGNFITLQELFSGSHELLAQAYSPMTVRFFILQAHYRSTLDFSNEALQAAEKGLRRVMQAAKDLREMASAAGVETEPAGTEGHKAPELAYGEFITDTAPESFSGASDEVQATCSAVYDALCDDLNTPVAIAHIFDAVRVINSAKDRKAALGKEDLSTMLRLFDDIVFGVLGLKDEEAAGGKAEKIIDGLMGMVLEERKAAKAAKDWVTSDRIREALKELGIQIKDTKDGTEWSIE</sequence>
<dbReference type="InterPro" id="IPR015803">
    <property type="entry name" value="Cys-tRNA-ligase"/>
</dbReference>
<dbReference type="PRINTS" id="PR00983">
    <property type="entry name" value="TRNASYNTHCYS"/>
</dbReference>
<feature type="binding site" evidence="12">
    <location>
        <position position="255"/>
    </location>
    <ligand>
        <name>Zn(2+)</name>
        <dbReference type="ChEBI" id="CHEBI:29105"/>
    </ligand>
</feature>
<comment type="subcellular location">
    <subcellularLocation>
        <location evidence="1 12">Cytoplasm</location>
    </subcellularLocation>
</comment>
<dbReference type="SMART" id="SM00840">
    <property type="entry name" value="DALR_2"/>
    <property type="match status" value="1"/>
</dbReference>
<keyword evidence="7 12" id="KW-0547">Nucleotide-binding</keyword>
<feature type="binding site" evidence="12">
    <location>
        <position position="31"/>
    </location>
    <ligand>
        <name>Zn(2+)</name>
        <dbReference type="ChEBI" id="CHEBI:29105"/>
    </ligand>
</feature>
<evidence type="ECO:0000256" key="10">
    <source>
        <dbReference type="ARBA" id="ARBA00022917"/>
    </source>
</evidence>
<dbReference type="Pfam" id="PF23493">
    <property type="entry name" value="CysS_C"/>
    <property type="match status" value="1"/>
</dbReference>
<protein>
    <recommendedName>
        <fullName evidence="12">Cysteine--tRNA ligase</fullName>
        <ecNumber evidence="12">6.1.1.16</ecNumber>
    </recommendedName>
    <alternativeName>
        <fullName evidence="12">Cysteinyl-tRNA synthetase</fullName>
        <shortName evidence="12">CysRS</shortName>
    </alternativeName>
</protein>
<dbReference type="EMBL" id="JADILZ010000026">
    <property type="protein sequence ID" value="MBO8477773.1"/>
    <property type="molecule type" value="Genomic_DNA"/>
</dbReference>
<evidence type="ECO:0000256" key="2">
    <source>
        <dbReference type="ARBA" id="ARBA00005594"/>
    </source>
</evidence>
<dbReference type="Pfam" id="PF01406">
    <property type="entry name" value="tRNA-synt_1e"/>
    <property type="match status" value="1"/>
</dbReference>
<keyword evidence="10 12" id="KW-0648">Protein biosynthesis</keyword>
<dbReference type="GO" id="GO:0005524">
    <property type="term" value="F:ATP binding"/>
    <property type="evidence" value="ECO:0007669"/>
    <property type="project" value="UniProtKB-UniRule"/>
</dbReference>
<dbReference type="PANTHER" id="PTHR10890:SF3">
    <property type="entry name" value="CYSTEINE--TRNA LIGASE, CYTOPLASMIC"/>
    <property type="match status" value="1"/>
</dbReference>
<evidence type="ECO:0000256" key="11">
    <source>
        <dbReference type="ARBA" id="ARBA00023146"/>
    </source>
</evidence>
<feature type="binding site" evidence="12">
    <location>
        <position position="286"/>
    </location>
    <ligand>
        <name>ATP</name>
        <dbReference type="ChEBI" id="CHEBI:30616"/>
    </ligand>
</feature>
<evidence type="ECO:0000313" key="14">
    <source>
        <dbReference type="EMBL" id="MBO8477773.1"/>
    </source>
</evidence>
<dbReference type="NCBIfam" id="TIGR00435">
    <property type="entry name" value="cysS"/>
    <property type="match status" value="1"/>
</dbReference>
<dbReference type="InterPro" id="IPR032678">
    <property type="entry name" value="tRNA-synt_1_cat_dom"/>
</dbReference>
<keyword evidence="8 12" id="KW-0862">Zinc</keyword>
<keyword evidence="11 12" id="KW-0030">Aminoacyl-tRNA synthetase</keyword>
<dbReference type="InterPro" id="IPR009080">
    <property type="entry name" value="tRNAsynth_Ia_anticodon-bd"/>
</dbReference>
<feature type="binding site" evidence="12">
    <location>
        <position position="226"/>
    </location>
    <ligand>
        <name>Zn(2+)</name>
        <dbReference type="ChEBI" id="CHEBI:29105"/>
    </ligand>
</feature>
<dbReference type="GO" id="GO:0008270">
    <property type="term" value="F:zinc ion binding"/>
    <property type="evidence" value="ECO:0007669"/>
    <property type="project" value="UniProtKB-UniRule"/>
</dbReference>
<comment type="subunit">
    <text evidence="3 12">Monomer.</text>
</comment>
<evidence type="ECO:0000256" key="9">
    <source>
        <dbReference type="ARBA" id="ARBA00022840"/>
    </source>
</evidence>
<dbReference type="AlphaFoldDB" id="A0A9D9IS25"/>
<dbReference type="SUPFAM" id="SSF47323">
    <property type="entry name" value="Anticodon-binding domain of a subclass of class I aminoacyl-tRNA synthetases"/>
    <property type="match status" value="1"/>
</dbReference>
<evidence type="ECO:0000256" key="8">
    <source>
        <dbReference type="ARBA" id="ARBA00022833"/>
    </source>
</evidence>
<keyword evidence="5 12" id="KW-0436">Ligase</keyword>
<evidence type="ECO:0000313" key="15">
    <source>
        <dbReference type="Proteomes" id="UP000823771"/>
    </source>
</evidence>
<dbReference type="Gene3D" id="3.40.50.620">
    <property type="entry name" value="HUPs"/>
    <property type="match status" value="1"/>
</dbReference>
<feature type="short sequence motif" description="'KMSKS' region" evidence="12">
    <location>
        <begin position="283"/>
        <end position="287"/>
    </location>
</feature>
<dbReference type="GO" id="GO:0004817">
    <property type="term" value="F:cysteine-tRNA ligase activity"/>
    <property type="evidence" value="ECO:0007669"/>
    <property type="project" value="UniProtKB-UniRule"/>
</dbReference>
<evidence type="ECO:0000256" key="6">
    <source>
        <dbReference type="ARBA" id="ARBA00022723"/>
    </source>
</evidence>
<comment type="similarity">
    <text evidence="2 12">Belongs to the class-I aminoacyl-tRNA synthetase family.</text>
</comment>
<reference evidence="14" key="1">
    <citation type="submission" date="2020-10" db="EMBL/GenBank/DDBJ databases">
        <authorList>
            <person name="Gilroy R."/>
        </authorList>
    </citation>
    <scope>NUCLEOTIDE SEQUENCE</scope>
    <source>
        <strain evidence="14">2478</strain>
    </source>
</reference>
<comment type="cofactor">
    <cofactor evidence="12">
        <name>Zn(2+)</name>
        <dbReference type="ChEBI" id="CHEBI:29105"/>
    </cofactor>
    <text evidence="12">Binds 1 zinc ion per subunit.</text>
</comment>
<dbReference type="GO" id="GO:0006423">
    <property type="term" value="P:cysteinyl-tRNA aminoacylation"/>
    <property type="evidence" value="ECO:0007669"/>
    <property type="project" value="UniProtKB-UniRule"/>
</dbReference>
<dbReference type="Proteomes" id="UP000823771">
    <property type="component" value="Unassembled WGS sequence"/>
</dbReference>
<dbReference type="GO" id="GO:0005829">
    <property type="term" value="C:cytosol"/>
    <property type="evidence" value="ECO:0007669"/>
    <property type="project" value="TreeGrafter"/>
</dbReference>
<dbReference type="InterPro" id="IPR056411">
    <property type="entry name" value="CysS_C"/>
</dbReference>
<organism evidence="14 15">
    <name type="scientific">Candidatus Cryptobacteroides excrementipullorum</name>
    <dbReference type="NCBI Taxonomy" id="2840761"/>
    <lineage>
        <taxon>Bacteria</taxon>
        <taxon>Pseudomonadati</taxon>
        <taxon>Bacteroidota</taxon>
        <taxon>Bacteroidia</taxon>
        <taxon>Bacteroidales</taxon>
        <taxon>Candidatus Cryptobacteroides</taxon>
    </lineage>
</organism>
<comment type="catalytic activity">
    <reaction evidence="12">
        <text>tRNA(Cys) + L-cysteine + ATP = L-cysteinyl-tRNA(Cys) + AMP + diphosphate</text>
        <dbReference type="Rhea" id="RHEA:17773"/>
        <dbReference type="Rhea" id="RHEA-COMP:9661"/>
        <dbReference type="Rhea" id="RHEA-COMP:9679"/>
        <dbReference type="ChEBI" id="CHEBI:30616"/>
        <dbReference type="ChEBI" id="CHEBI:33019"/>
        <dbReference type="ChEBI" id="CHEBI:35235"/>
        <dbReference type="ChEBI" id="CHEBI:78442"/>
        <dbReference type="ChEBI" id="CHEBI:78517"/>
        <dbReference type="ChEBI" id="CHEBI:456215"/>
        <dbReference type="EC" id="6.1.1.16"/>
    </reaction>
</comment>
<dbReference type="InterPro" id="IPR014729">
    <property type="entry name" value="Rossmann-like_a/b/a_fold"/>
</dbReference>
<dbReference type="FunFam" id="3.40.50.620:FF:000140">
    <property type="entry name" value="Cysteine--tRNA ligase"/>
    <property type="match status" value="1"/>
</dbReference>
<evidence type="ECO:0000259" key="13">
    <source>
        <dbReference type="SMART" id="SM00840"/>
    </source>
</evidence>
<dbReference type="Gene3D" id="1.20.120.1910">
    <property type="entry name" value="Cysteine-tRNA ligase, C-terminal anti-codon recognition domain"/>
    <property type="match status" value="1"/>
</dbReference>
<feature type="binding site" evidence="12">
    <location>
        <position position="251"/>
    </location>
    <ligand>
        <name>Zn(2+)</name>
        <dbReference type="ChEBI" id="CHEBI:29105"/>
    </ligand>
</feature>
<name>A0A9D9IS25_9BACT</name>
<dbReference type="InterPro" id="IPR024909">
    <property type="entry name" value="Cys-tRNA/MSH_ligase"/>
</dbReference>
<evidence type="ECO:0000256" key="7">
    <source>
        <dbReference type="ARBA" id="ARBA00022741"/>
    </source>
</evidence>
<keyword evidence="4 12" id="KW-0963">Cytoplasm</keyword>
<keyword evidence="9 12" id="KW-0067">ATP-binding</keyword>
<dbReference type="CDD" id="cd00672">
    <property type="entry name" value="CysRS_core"/>
    <property type="match status" value="1"/>
</dbReference>
<proteinExistence type="inferred from homology"/>
<dbReference type="Pfam" id="PF09190">
    <property type="entry name" value="DALR_2"/>
    <property type="match status" value="1"/>
</dbReference>
<dbReference type="HAMAP" id="MF_00041">
    <property type="entry name" value="Cys_tRNA_synth"/>
    <property type="match status" value="1"/>
</dbReference>
<evidence type="ECO:0000256" key="4">
    <source>
        <dbReference type="ARBA" id="ARBA00022490"/>
    </source>
</evidence>
<accession>A0A9D9IS25</accession>
<comment type="caution">
    <text evidence="14">The sequence shown here is derived from an EMBL/GenBank/DDBJ whole genome shotgun (WGS) entry which is preliminary data.</text>
</comment>
<dbReference type="EC" id="6.1.1.16" evidence="12"/>
<keyword evidence="6 12" id="KW-0479">Metal-binding</keyword>
<dbReference type="SUPFAM" id="SSF52374">
    <property type="entry name" value="Nucleotidylyl transferase"/>
    <property type="match status" value="1"/>
</dbReference>